<accession>C9ZA32</accession>
<evidence type="ECO:0000259" key="3">
    <source>
        <dbReference type="Pfam" id="PF00296"/>
    </source>
</evidence>
<keyword evidence="2 4" id="KW-0503">Monooxygenase</keyword>
<dbReference type="SUPFAM" id="SSF51679">
    <property type="entry name" value="Bacterial luciferase-like"/>
    <property type="match status" value="1"/>
</dbReference>
<dbReference type="Proteomes" id="UP000001444">
    <property type="component" value="Chromosome"/>
</dbReference>
<dbReference type="InterPro" id="IPR050766">
    <property type="entry name" value="Bact_Lucif_Oxidored"/>
</dbReference>
<evidence type="ECO:0000313" key="4">
    <source>
        <dbReference type="EMBL" id="CBG68627.1"/>
    </source>
</evidence>
<dbReference type="PANTHER" id="PTHR30137:SF8">
    <property type="entry name" value="BLR5498 PROTEIN"/>
    <property type="match status" value="1"/>
</dbReference>
<dbReference type="EMBL" id="FN554889">
    <property type="protein sequence ID" value="CBG68627.1"/>
    <property type="molecule type" value="Genomic_DNA"/>
</dbReference>
<evidence type="ECO:0000256" key="1">
    <source>
        <dbReference type="ARBA" id="ARBA00023002"/>
    </source>
</evidence>
<keyword evidence="5" id="KW-1185">Reference proteome</keyword>
<sequence length="380" mass="42675">MLAQADQKERRMHVGIATGFQHQSGNEVDDRQFLKEDLDMAVEAEGLGFESIWVTEHHFSNYSISPSPLQSLAYLAGRTKQVKLGTQVVVLPWNDPVRVAEQALWLDNVTEGRLLLGFGRGLGKMEYDGLRVDINQTRQLYREHAELIITALETGVIEGGERTKQPRRELRPRPFRSFEGRIFGSAGSPESVRTVAELGIGVLIINPEPRANLGVDVDTYHQVWGETHSARRSAPAPMLSGTIFVDESSDRAKEMSIKYHRVNFRAAVKNYGMAEESFGTTKGNEFYAKMRISPEKIEEMAENTAKVMPAGNPTEVIEALERINADLNLQGFFPHFHFGGMPREEAKRNMRLFADKCLPEVKSWPCEGTLDGLSRELQTS</sequence>
<proteinExistence type="predicted"/>
<dbReference type="AlphaFoldDB" id="C9ZA32"/>
<gene>
    <name evidence="4" type="ordered locus">SCAB_14811</name>
</gene>
<keyword evidence="1" id="KW-0560">Oxidoreductase</keyword>
<dbReference type="GO" id="GO:0016705">
    <property type="term" value="F:oxidoreductase activity, acting on paired donors, with incorporation or reduction of molecular oxygen"/>
    <property type="evidence" value="ECO:0007669"/>
    <property type="project" value="InterPro"/>
</dbReference>
<name>C9ZA32_STRSW</name>
<evidence type="ECO:0000256" key="2">
    <source>
        <dbReference type="ARBA" id="ARBA00023033"/>
    </source>
</evidence>
<dbReference type="HOGENOM" id="CLU_027853_3_0_11"/>
<dbReference type="KEGG" id="scb:SCAB_14811"/>
<reference evidence="4 5" key="1">
    <citation type="journal article" date="2010" name="Mol. Plant Microbe Interact.">
        <title>Streptomyces scabies 87-22 contains a coronafacic acid-like biosynthetic cluster that contributes to plant-microbe interactions.</title>
        <authorList>
            <person name="Bignell D.R."/>
            <person name="Seipke R.F."/>
            <person name="Huguet-Tapia J.C."/>
            <person name="Chambers A.H."/>
            <person name="Parry R.J."/>
            <person name="Loria R."/>
        </authorList>
    </citation>
    <scope>NUCLEOTIDE SEQUENCE [LARGE SCALE GENOMIC DNA]</scope>
    <source>
        <strain evidence="4 5">87.22</strain>
    </source>
</reference>
<protein>
    <submittedName>
        <fullName evidence="4">Putative luciferase-like monooxygenase</fullName>
    </submittedName>
</protein>
<dbReference type="InterPro" id="IPR011251">
    <property type="entry name" value="Luciferase-like_dom"/>
</dbReference>
<dbReference type="STRING" id="680198.SCAB_14811"/>
<dbReference type="GO" id="GO:0004497">
    <property type="term" value="F:monooxygenase activity"/>
    <property type="evidence" value="ECO:0007669"/>
    <property type="project" value="UniProtKB-KW"/>
</dbReference>
<organism evidence="4 5">
    <name type="scientific">Streptomyces scabiei (strain 87.22)</name>
    <dbReference type="NCBI Taxonomy" id="680198"/>
    <lineage>
        <taxon>Bacteria</taxon>
        <taxon>Bacillati</taxon>
        <taxon>Actinomycetota</taxon>
        <taxon>Actinomycetes</taxon>
        <taxon>Kitasatosporales</taxon>
        <taxon>Streptomycetaceae</taxon>
        <taxon>Streptomyces</taxon>
    </lineage>
</organism>
<dbReference type="Pfam" id="PF00296">
    <property type="entry name" value="Bac_luciferase"/>
    <property type="match status" value="1"/>
</dbReference>
<dbReference type="PANTHER" id="PTHR30137">
    <property type="entry name" value="LUCIFERASE-LIKE MONOOXYGENASE"/>
    <property type="match status" value="1"/>
</dbReference>
<evidence type="ECO:0000313" key="5">
    <source>
        <dbReference type="Proteomes" id="UP000001444"/>
    </source>
</evidence>
<dbReference type="Gene3D" id="3.20.20.30">
    <property type="entry name" value="Luciferase-like domain"/>
    <property type="match status" value="1"/>
</dbReference>
<dbReference type="eggNOG" id="COG2141">
    <property type="taxonomic scope" value="Bacteria"/>
</dbReference>
<dbReference type="InterPro" id="IPR036661">
    <property type="entry name" value="Luciferase-like_sf"/>
</dbReference>
<feature type="domain" description="Luciferase-like" evidence="3">
    <location>
        <begin position="12"/>
        <end position="322"/>
    </location>
</feature>
<dbReference type="GO" id="GO:0005829">
    <property type="term" value="C:cytosol"/>
    <property type="evidence" value="ECO:0007669"/>
    <property type="project" value="TreeGrafter"/>
</dbReference>